<name>A0A9D1UVM3_9LACO</name>
<keyword evidence="1" id="KW-0812">Transmembrane</keyword>
<organism evidence="2 3">
    <name type="scientific">Candidatus Ligilactobacillus excrementigallinarum</name>
    <dbReference type="NCBI Taxonomy" id="2838641"/>
    <lineage>
        <taxon>Bacteria</taxon>
        <taxon>Bacillati</taxon>
        <taxon>Bacillota</taxon>
        <taxon>Bacilli</taxon>
        <taxon>Lactobacillales</taxon>
        <taxon>Lactobacillaceae</taxon>
        <taxon>Ligilactobacillus</taxon>
    </lineage>
</organism>
<protein>
    <submittedName>
        <fullName evidence="2">QueT transporter family protein</fullName>
    </submittedName>
</protein>
<feature type="transmembrane region" description="Helical" evidence="1">
    <location>
        <begin position="80"/>
        <end position="97"/>
    </location>
</feature>
<dbReference type="PANTHER" id="PTHR40044">
    <property type="entry name" value="INTEGRAL MEMBRANE PROTEIN-RELATED"/>
    <property type="match status" value="1"/>
</dbReference>
<dbReference type="Proteomes" id="UP000823963">
    <property type="component" value="Unassembled WGS sequence"/>
</dbReference>
<accession>A0A9D1UVM3</accession>
<keyword evidence="1" id="KW-1133">Transmembrane helix</keyword>
<comment type="caution">
    <text evidence="2">The sequence shown here is derived from an EMBL/GenBank/DDBJ whole genome shotgun (WGS) entry which is preliminary data.</text>
</comment>
<feature type="transmembrane region" description="Helical" evidence="1">
    <location>
        <begin position="17"/>
        <end position="36"/>
    </location>
</feature>
<evidence type="ECO:0000256" key="1">
    <source>
        <dbReference type="SAM" id="Phobius"/>
    </source>
</evidence>
<dbReference type="Pfam" id="PF06177">
    <property type="entry name" value="QueT"/>
    <property type="match status" value="1"/>
</dbReference>
<dbReference type="Gene3D" id="1.10.1760.20">
    <property type="match status" value="1"/>
</dbReference>
<reference evidence="2" key="2">
    <citation type="submission" date="2021-04" db="EMBL/GenBank/DDBJ databases">
        <authorList>
            <person name="Gilroy R."/>
        </authorList>
    </citation>
    <scope>NUCLEOTIDE SEQUENCE</scope>
    <source>
        <strain evidence="2">6627</strain>
    </source>
</reference>
<dbReference type="PANTHER" id="PTHR40044:SF1">
    <property type="entry name" value="INTEGRAL MEMBRANE PROTEIN"/>
    <property type="match status" value="1"/>
</dbReference>
<feature type="transmembrane region" description="Helical" evidence="1">
    <location>
        <begin position="134"/>
        <end position="158"/>
    </location>
</feature>
<dbReference type="InterPro" id="IPR010387">
    <property type="entry name" value="QueT"/>
</dbReference>
<gene>
    <name evidence="2" type="ORF">H9861_00860</name>
</gene>
<dbReference type="PIRSF" id="PIRSF031501">
    <property type="entry name" value="QueT"/>
    <property type="match status" value="1"/>
</dbReference>
<reference evidence="2" key="1">
    <citation type="journal article" date="2021" name="PeerJ">
        <title>Extensive microbial diversity within the chicken gut microbiome revealed by metagenomics and culture.</title>
        <authorList>
            <person name="Gilroy R."/>
            <person name="Ravi A."/>
            <person name="Getino M."/>
            <person name="Pursley I."/>
            <person name="Horton D.L."/>
            <person name="Alikhan N.F."/>
            <person name="Baker D."/>
            <person name="Gharbi K."/>
            <person name="Hall N."/>
            <person name="Watson M."/>
            <person name="Adriaenssens E.M."/>
            <person name="Foster-Nyarko E."/>
            <person name="Jarju S."/>
            <person name="Secka A."/>
            <person name="Antonio M."/>
            <person name="Oren A."/>
            <person name="Chaudhuri R.R."/>
            <person name="La Ragione R."/>
            <person name="Hildebrand F."/>
            <person name="Pallen M.J."/>
        </authorList>
    </citation>
    <scope>NUCLEOTIDE SEQUENCE</scope>
    <source>
        <strain evidence="2">6627</strain>
    </source>
</reference>
<keyword evidence="1" id="KW-0472">Membrane</keyword>
<feature type="transmembrane region" description="Helical" evidence="1">
    <location>
        <begin position="109"/>
        <end position="128"/>
    </location>
</feature>
<evidence type="ECO:0000313" key="2">
    <source>
        <dbReference type="EMBL" id="HIX01295.1"/>
    </source>
</evidence>
<dbReference type="AlphaFoldDB" id="A0A9D1UVM3"/>
<dbReference type="EMBL" id="DXFP01000007">
    <property type="protein sequence ID" value="HIX01295.1"/>
    <property type="molecule type" value="Genomic_DNA"/>
</dbReference>
<proteinExistence type="predicted"/>
<sequence>MVPVRTKNQKLLGLTKAGIVAALYAAVTLLLAPISYGSIQFRISEIFNNLAVFNKRYIWALTIGCAIANCFSPLGIVDVIFGSLGTLLMTGLSYLLSRKVKSTTGKLTIAVVVCTLMTWTVALELHYVSHLPFWPTYLTVAIGEFVSMVIGAFVIGIISKRIDLTK</sequence>
<evidence type="ECO:0000313" key="3">
    <source>
        <dbReference type="Proteomes" id="UP000823963"/>
    </source>
</evidence>